<gene>
    <name evidence="2" type="ORF">SCMC78_32820</name>
</gene>
<sequence>MVRGSAPGARQPTQGDGARRDPEELRQDAADTGAAADELGRLGGVLDAIQPFALARAEYGEIGRIGAVPGELPPVDGHIGGCGGLECGHGKSVGRAPRLTATAVLYGTGVTSLRDGPVTYGRVSGV</sequence>
<feature type="region of interest" description="Disordered" evidence="1">
    <location>
        <begin position="1"/>
        <end position="33"/>
    </location>
</feature>
<reference evidence="2" key="1">
    <citation type="submission" date="2024-07" db="EMBL/GenBank/DDBJ databases">
        <title>Complete genome sequences of cellulolytic bacteria, Kitasatospora sp. CMC57 and Streptomyces sp. CMC78, isolated from Japanese agricultural soil.</title>
        <authorList>
            <person name="Hashimoto T."/>
            <person name="Ito M."/>
            <person name="Iwamoto M."/>
            <person name="Fukahori D."/>
            <person name="Shoda T."/>
            <person name="Sakoda M."/>
            <person name="Morohoshi T."/>
            <person name="Mitsuboshi M."/>
            <person name="Nishizawa T."/>
        </authorList>
    </citation>
    <scope>NUCLEOTIDE SEQUENCE</scope>
    <source>
        <strain evidence="2">CMC78</strain>
    </source>
</reference>
<protein>
    <submittedName>
        <fullName evidence="2">Uncharacterized protein</fullName>
    </submittedName>
</protein>
<dbReference type="EMBL" id="AP035884">
    <property type="protein sequence ID" value="BFP53475.1"/>
    <property type="molecule type" value="Genomic_DNA"/>
</dbReference>
<accession>A0AB33KL51</accession>
<evidence type="ECO:0000313" key="2">
    <source>
        <dbReference type="EMBL" id="BFP53475.1"/>
    </source>
</evidence>
<dbReference type="KEGG" id="stcm:SCMC78_32820"/>
<evidence type="ECO:0000256" key="1">
    <source>
        <dbReference type="SAM" id="MobiDB-lite"/>
    </source>
</evidence>
<organism evidence="2">
    <name type="scientific">Streptomyces sp. CMC78</name>
    <dbReference type="NCBI Taxonomy" id="3231512"/>
    <lineage>
        <taxon>Bacteria</taxon>
        <taxon>Bacillati</taxon>
        <taxon>Actinomycetota</taxon>
        <taxon>Actinomycetes</taxon>
        <taxon>Kitasatosporales</taxon>
        <taxon>Streptomycetaceae</taxon>
        <taxon>Streptomyces</taxon>
    </lineage>
</organism>
<feature type="compositionally biased region" description="Basic and acidic residues" evidence="1">
    <location>
        <begin position="17"/>
        <end position="29"/>
    </location>
</feature>
<dbReference type="AlphaFoldDB" id="A0AB33KL51"/>
<proteinExistence type="predicted"/>
<name>A0AB33KL51_9ACTN</name>